<dbReference type="NCBIfam" id="TIGR00019">
    <property type="entry name" value="prfA"/>
    <property type="match status" value="1"/>
</dbReference>
<comment type="caution">
    <text evidence="11">The sequence shown here is derived from an EMBL/GenBank/DDBJ whole genome shotgun (WGS) entry which is preliminary data.</text>
</comment>
<dbReference type="InterPro" id="IPR045853">
    <property type="entry name" value="Pep_chain_release_fac_I_sf"/>
</dbReference>
<feature type="coiled-coil region" evidence="9">
    <location>
        <begin position="48"/>
        <end position="94"/>
    </location>
</feature>
<comment type="subcellular location">
    <subcellularLocation>
        <location evidence="2 8">Cytoplasm</location>
    </subcellularLocation>
</comment>
<evidence type="ECO:0000313" key="11">
    <source>
        <dbReference type="EMBL" id="HJC88008.1"/>
    </source>
</evidence>
<sequence>MFDRLEDLLHRYEEIMNELNEPDVTANQERFRALMKEQSDLTPLVEAYREYKKAKQDEEDSLAMLEEESDEEMRELLKEEHGDAKKRIEELEQELKILLLPKDPNDDKNVIVEIRAGAGGDEAALFAAEMYRLYVKYAERRRWKVETVSADEIGIGGMKEVTFMVTGKGAYSRLKYESGVHRVQRVPETESGGRIHTSTITVAVMPEAEDVDVVIDEKDIRIDVMRASGNGGQCVNTTDSAVRLTHYPTGIVVYSQTEKSQLQNKAKAFALLRAKLYDIEQQKAHDAEAELRRSQIGTGDRSEKIRTYNFPQGRVTDHRIKLTLYRIDDIMNGDIDELLDSLIAADQAAKLAKMGEA</sequence>
<feature type="modified residue" description="N5-methylglutamine" evidence="8">
    <location>
        <position position="233"/>
    </location>
</feature>
<protein>
    <recommendedName>
        <fullName evidence="7 8">Peptide chain release factor 1</fullName>
        <shortName evidence="8">RF-1</shortName>
    </recommendedName>
</protein>
<dbReference type="PANTHER" id="PTHR43804">
    <property type="entry name" value="LD18447P"/>
    <property type="match status" value="1"/>
</dbReference>
<dbReference type="HAMAP" id="MF_00093">
    <property type="entry name" value="Rel_fac_1"/>
    <property type="match status" value="1"/>
</dbReference>
<evidence type="ECO:0000256" key="1">
    <source>
        <dbReference type="ARBA" id="ARBA00002986"/>
    </source>
</evidence>
<dbReference type="Gene3D" id="3.30.160.20">
    <property type="match status" value="1"/>
</dbReference>
<comment type="PTM">
    <text evidence="8">Methylated by PrmC. Methylation increases the termination efficiency of RF1.</text>
</comment>
<evidence type="ECO:0000256" key="4">
    <source>
        <dbReference type="ARBA" id="ARBA00022481"/>
    </source>
</evidence>
<dbReference type="EMBL" id="DWVS01000204">
    <property type="protein sequence ID" value="HJC88008.1"/>
    <property type="molecule type" value="Genomic_DNA"/>
</dbReference>
<dbReference type="InterPro" id="IPR004373">
    <property type="entry name" value="RF-1"/>
</dbReference>
<dbReference type="FunFam" id="3.30.70.1660:FF:000002">
    <property type="entry name" value="Peptide chain release factor 1"/>
    <property type="match status" value="1"/>
</dbReference>
<dbReference type="SMART" id="SM00937">
    <property type="entry name" value="PCRF"/>
    <property type="match status" value="1"/>
</dbReference>
<dbReference type="AlphaFoldDB" id="A0A9D2QIV2"/>
<gene>
    <name evidence="8 11" type="primary">prfA</name>
    <name evidence="11" type="ORF">H9926_08345</name>
</gene>
<evidence type="ECO:0000256" key="7">
    <source>
        <dbReference type="ARBA" id="ARBA00050039"/>
    </source>
</evidence>
<evidence type="ECO:0000256" key="2">
    <source>
        <dbReference type="ARBA" id="ARBA00004496"/>
    </source>
</evidence>
<evidence type="ECO:0000259" key="10">
    <source>
        <dbReference type="PROSITE" id="PS00745"/>
    </source>
</evidence>
<dbReference type="InterPro" id="IPR050057">
    <property type="entry name" value="Prokaryotic/Mito_RF"/>
</dbReference>
<dbReference type="Gene3D" id="6.10.140.1950">
    <property type="match status" value="1"/>
</dbReference>
<keyword evidence="4 8" id="KW-0488">Methylation</keyword>
<dbReference type="Gene3D" id="3.30.70.1660">
    <property type="match status" value="2"/>
</dbReference>
<dbReference type="NCBIfam" id="NF001859">
    <property type="entry name" value="PRK00591.1"/>
    <property type="match status" value="1"/>
</dbReference>
<evidence type="ECO:0000313" key="12">
    <source>
        <dbReference type="Proteomes" id="UP000823922"/>
    </source>
</evidence>
<dbReference type="PROSITE" id="PS00745">
    <property type="entry name" value="RF_PROK_I"/>
    <property type="match status" value="1"/>
</dbReference>
<dbReference type="Pfam" id="PF00472">
    <property type="entry name" value="RF-1"/>
    <property type="match status" value="1"/>
</dbReference>
<dbReference type="InterPro" id="IPR000352">
    <property type="entry name" value="Pep_chain_release_fac_I"/>
</dbReference>
<name>A0A9D2QIV2_9FIRM</name>
<evidence type="ECO:0000256" key="5">
    <source>
        <dbReference type="ARBA" id="ARBA00022490"/>
    </source>
</evidence>
<proteinExistence type="inferred from homology"/>
<dbReference type="GO" id="GO:0005829">
    <property type="term" value="C:cytosol"/>
    <property type="evidence" value="ECO:0007669"/>
    <property type="project" value="UniProtKB-ARBA"/>
</dbReference>
<keyword evidence="5 8" id="KW-0963">Cytoplasm</keyword>
<dbReference type="FunFam" id="3.30.160.20:FF:000004">
    <property type="entry name" value="Peptide chain release factor 1"/>
    <property type="match status" value="1"/>
</dbReference>
<dbReference type="GO" id="GO:0016149">
    <property type="term" value="F:translation release factor activity, codon specific"/>
    <property type="evidence" value="ECO:0007669"/>
    <property type="project" value="UniProtKB-UniRule"/>
</dbReference>
<dbReference type="InterPro" id="IPR005139">
    <property type="entry name" value="PCRF"/>
</dbReference>
<evidence type="ECO:0000256" key="9">
    <source>
        <dbReference type="SAM" id="Coils"/>
    </source>
</evidence>
<dbReference type="FunFam" id="3.30.70.1660:FF:000004">
    <property type="entry name" value="Peptide chain release factor 1"/>
    <property type="match status" value="1"/>
</dbReference>
<feature type="domain" description="Prokaryotic-type class I peptide chain release factors" evidence="10">
    <location>
        <begin position="226"/>
        <end position="242"/>
    </location>
</feature>
<evidence type="ECO:0000256" key="8">
    <source>
        <dbReference type="HAMAP-Rule" id="MF_00093"/>
    </source>
</evidence>
<reference evidence="11" key="1">
    <citation type="journal article" date="2021" name="PeerJ">
        <title>Extensive microbial diversity within the chicken gut microbiome revealed by metagenomics and culture.</title>
        <authorList>
            <person name="Gilroy R."/>
            <person name="Ravi A."/>
            <person name="Getino M."/>
            <person name="Pursley I."/>
            <person name="Horton D.L."/>
            <person name="Alikhan N.F."/>
            <person name="Baker D."/>
            <person name="Gharbi K."/>
            <person name="Hall N."/>
            <person name="Watson M."/>
            <person name="Adriaenssens E.M."/>
            <person name="Foster-Nyarko E."/>
            <person name="Jarju S."/>
            <person name="Secka A."/>
            <person name="Antonio M."/>
            <person name="Oren A."/>
            <person name="Chaudhuri R.R."/>
            <person name="La Ragione R."/>
            <person name="Hildebrand F."/>
            <person name="Pallen M.J."/>
        </authorList>
    </citation>
    <scope>NUCLEOTIDE SEQUENCE</scope>
    <source>
        <strain evidence="11">ChiBcec1-1630</strain>
    </source>
</reference>
<keyword evidence="6 8" id="KW-0648">Protein biosynthesis</keyword>
<evidence type="ECO:0000256" key="3">
    <source>
        <dbReference type="ARBA" id="ARBA00010835"/>
    </source>
</evidence>
<comment type="function">
    <text evidence="1 8">Peptide chain release factor 1 directs the termination of translation in response to the peptide chain termination codons UAG and UAA.</text>
</comment>
<dbReference type="Pfam" id="PF03462">
    <property type="entry name" value="PCRF"/>
    <property type="match status" value="1"/>
</dbReference>
<dbReference type="SUPFAM" id="SSF75620">
    <property type="entry name" value="Release factor"/>
    <property type="match status" value="1"/>
</dbReference>
<keyword evidence="9" id="KW-0175">Coiled coil</keyword>
<reference evidence="11" key="2">
    <citation type="submission" date="2021-04" db="EMBL/GenBank/DDBJ databases">
        <authorList>
            <person name="Gilroy R."/>
        </authorList>
    </citation>
    <scope>NUCLEOTIDE SEQUENCE</scope>
    <source>
        <strain evidence="11">ChiBcec1-1630</strain>
    </source>
</reference>
<dbReference type="PANTHER" id="PTHR43804:SF7">
    <property type="entry name" value="LD18447P"/>
    <property type="match status" value="1"/>
</dbReference>
<dbReference type="Proteomes" id="UP000823922">
    <property type="component" value="Unassembled WGS sequence"/>
</dbReference>
<evidence type="ECO:0000256" key="6">
    <source>
        <dbReference type="ARBA" id="ARBA00022917"/>
    </source>
</evidence>
<accession>A0A9D2QIV2</accession>
<comment type="similarity">
    <text evidence="3 8">Belongs to the prokaryotic/mitochondrial release factor family.</text>
</comment>
<organism evidence="11 12">
    <name type="scientific">Candidatus Eisenbergiella intestinigallinarum</name>
    <dbReference type="NCBI Taxonomy" id="2838549"/>
    <lineage>
        <taxon>Bacteria</taxon>
        <taxon>Bacillati</taxon>
        <taxon>Bacillota</taxon>
        <taxon>Clostridia</taxon>
        <taxon>Lachnospirales</taxon>
        <taxon>Lachnospiraceae</taxon>
        <taxon>Eisenbergiella</taxon>
    </lineage>
</organism>